<dbReference type="InterPro" id="IPR012910">
    <property type="entry name" value="Plug_dom"/>
</dbReference>
<evidence type="ECO:0000313" key="17">
    <source>
        <dbReference type="Proteomes" id="UP000186336"/>
    </source>
</evidence>
<dbReference type="NCBIfam" id="TIGR01785">
    <property type="entry name" value="TonB-hemin"/>
    <property type="match status" value="1"/>
</dbReference>
<dbReference type="InterPro" id="IPR000531">
    <property type="entry name" value="Beta-barrel_TonB"/>
</dbReference>
<dbReference type="InterPro" id="IPR010917">
    <property type="entry name" value="TonB_rcpt_CS"/>
</dbReference>
<evidence type="ECO:0000256" key="13">
    <source>
        <dbReference type="SAM" id="MobiDB-lite"/>
    </source>
</evidence>
<dbReference type="InterPro" id="IPR011276">
    <property type="entry name" value="TonB_haem/Hb_rcpt"/>
</dbReference>
<evidence type="ECO:0000259" key="15">
    <source>
        <dbReference type="Pfam" id="PF07715"/>
    </source>
</evidence>
<reference evidence="16 17" key="1">
    <citation type="submission" date="2017-01" db="EMBL/GenBank/DDBJ databases">
        <title>Complete genome of Tateyamaria omphalii DOK1-4 isolated from seawater in Dokdo.</title>
        <authorList>
            <person name="Kim J.H."/>
            <person name="Chi W.-J."/>
        </authorList>
    </citation>
    <scope>NUCLEOTIDE SEQUENCE [LARGE SCALE GENOMIC DNA]</scope>
    <source>
        <strain evidence="16 17">DOK1-4</strain>
        <plasmid evidence="16 17">pDOK1-4-2</plasmid>
    </source>
</reference>
<organism evidence="16 17">
    <name type="scientific">Tateyamaria omphalii</name>
    <dbReference type="NCBI Taxonomy" id="299262"/>
    <lineage>
        <taxon>Bacteria</taxon>
        <taxon>Pseudomonadati</taxon>
        <taxon>Pseudomonadota</taxon>
        <taxon>Alphaproteobacteria</taxon>
        <taxon>Rhodobacterales</taxon>
        <taxon>Roseobacteraceae</taxon>
        <taxon>Tateyamaria</taxon>
    </lineage>
</organism>
<keyword evidence="9 10" id="KW-0998">Cell outer membrane</keyword>
<evidence type="ECO:0000256" key="3">
    <source>
        <dbReference type="ARBA" id="ARBA00022448"/>
    </source>
</evidence>
<keyword evidence="8 10" id="KW-0472">Membrane</keyword>
<comment type="similarity">
    <text evidence="2 10 12">Belongs to the TonB-dependent receptor family.</text>
</comment>
<evidence type="ECO:0000256" key="7">
    <source>
        <dbReference type="ARBA" id="ARBA00023077"/>
    </source>
</evidence>
<dbReference type="GO" id="GO:0015344">
    <property type="term" value="F:siderophore uptake transmembrane transporter activity"/>
    <property type="evidence" value="ECO:0007669"/>
    <property type="project" value="TreeGrafter"/>
</dbReference>
<dbReference type="Gene3D" id="2.170.130.10">
    <property type="entry name" value="TonB-dependent receptor, plug domain"/>
    <property type="match status" value="1"/>
</dbReference>
<accession>A0A1P8N1A3</accession>
<dbReference type="Proteomes" id="UP000186336">
    <property type="component" value="Plasmid pDOK1-4-2"/>
</dbReference>
<protein>
    <recommendedName>
        <fullName evidence="18">TonB-dependent receptor</fullName>
    </recommendedName>
</protein>
<feature type="domain" description="TonB-dependent receptor plug" evidence="15">
    <location>
        <begin position="35"/>
        <end position="139"/>
    </location>
</feature>
<dbReference type="GO" id="GO:0044718">
    <property type="term" value="P:siderophore transmembrane transport"/>
    <property type="evidence" value="ECO:0007669"/>
    <property type="project" value="TreeGrafter"/>
</dbReference>
<keyword evidence="4 10" id="KW-1134">Transmembrane beta strand</keyword>
<keyword evidence="3 10" id="KW-0813">Transport</keyword>
<dbReference type="AlphaFoldDB" id="A0A1P8N1A3"/>
<proteinExistence type="inferred from homology"/>
<dbReference type="SUPFAM" id="SSF56935">
    <property type="entry name" value="Porins"/>
    <property type="match status" value="1"/>
</dbReference>
<name>A0A1P8N1A3_9RHOB</name>
<evidence type="ECO:0000256" key="1">
    <source>
        <dbReference type="ARBA" id="ARBA00004571"/>
    </source>
</evidence>
<dbReference type="Gene3D" id="2.40.170.20">
    <property type="entry name" value="TonB-dependent receptor, beta-barrel domain"/>
    <property type="match status" value="1"/>
</dbReference>
<geneLocation type="plasmid" evidence="16 17">
    <name>pDOK1-4-2</name>
</geneLocation>
<dbReference type="PROSITE" id="PS52016">
    <property type="entry name" value="TONB_DEPENDENT_REC_3"/>
    <property type="match status" value="1"/>
</dbReference>
<evidence type="ECO:0000313" key="16">
    <source>
        <dbReference type="EMBL" id="APX14100.1"/>
    </source>
</evidence>
<evidence type="ECO:0000256" key="8">
    <source>
        <dbReference type="ARBA" id="ARBA00023136"/>
    </source>
</evidence>
<evidence type="ECO:0000256" key="9">
    <source>
        <dbReference type="ARBA" id="ARBA00023237"/>
    </source>
</evidence>
<keyword evidence="6" id="KW-0732">Signal</keyword>
<dbReference type="NCBIfam" id="TIGR01786">
    <property type="entry name" value="TonB-hemlactrns"/>
    <property type="match status" value="1"/>
</dbReference>
<sequence length="673" mass="73696">MAILAAGATTVQAQDVPVELPPLILGTALRADRDIRDTPVAASVVSGETLERRQADTIEELIGDVPGVSIEGGPRSVAQEINIRGFQDEQVVLRFDGGRFNFNRAHSGRFFFDPDIVQKVEVVRGGGSTLFGSGAIGGVVAVETKDVEDLLLPGQTTGARLRFGYSDNGQVWSPSATVYGDYGSFDALAFIGGREFGTSLEDGNGDEILRSEVDSLNGLIKLGFEPTEDQRFELNLSYYEDDGLVPPNANTEADPDPRTGNDSERSAEIFTYRMSWDWNPEGSDLVDLSVLLYGNTLEIQDDRIRDGRADFTEYDTIGFEVTNRSRFDVGVPVDLVYGVEAFRDEQSGTRNGAARVQFPDAEATTLGVFAEATFGVTDRLDLIAGVRFDQYDRDVDDPTLEDADDDFLSPRIGFSFRPNDDWQIFGNIARAFRAPTLTELYNDGVHFSYGFRNGVEFTNNFLPNPDLEAEESTQVELGARFDRANMFRPGDSLRLSANAYYADVENFIDAIVFEPGQGPRVPGSPTVLATSTQRNIDAELYGFEAELDYDAGNWFGGLALTLPEGEAKNGEELGSIPQARLTATLGYRPTSEWTVGARATFAGDQNDVPETGRPGEAFTVVDLFGSWAPERGPLQNAVFRAGIDNVFDEQYVIYPNELPQAGRSIKLSASFQF</sequence>
<evidence type="ECO:0000256" key="5">
    <source>
        <dbReference type="ARBA" id="ARBA00022692"/>
    </source>
</evidence>
<dbReference type="InterPro" id="IPR010949">
    <property type="entry name" value="TonB_Hb/transfer/lactofer_rcpt"/>
</dbReference>
<keyword evidence="17" id="KW-1185">Reference proteome</keyword>
<evidence type="ECO:0008006" key="18">
    <source>
        <dbReference type="Google" id="ProtNLM"/>
    </source>
</evidence>
<dbReference type="PANTHER" id="PTHR30069:SF41">
    <property type="entry name" value="HEME_HEMOPEXIN UTILIZATION PROTEIN C"/>
    <property type="match status" value="1"/>
</dbReference>
<keyword evidence="5 10" id="KW-0812">Transmembrane</keyword>
<evidence type="ECO:0000259" key="14">
    <source>
        <dbReference type="Pfam" id="PF00593"/>
    </source>
</evidence>
<feature type="short sequence motif" description="TonB C-terminal box" evidence="11">
    <location>
        <begin position="656"/>
        <end position="673"/>
    </location>
</feature>
<evidence type="ECO:0000256" key="10">
    <source>
        <dbReference type="PROSITE-ProRule" id="PRU01360"/>
    </source>
</evidence>
<dbReference type="PROSITE" id="PS01156">
    <property type="entry name" value="TONB_DEPENDENT_REC_2"/>
    <property type="match status" value="1"/>
</dbReference>
<keyword evidence="16" id="KW-0614">Plasmid</keyword>
<keyword evidence="7 12" id="KW-0798">TonB box</keyword>
<evidence type="ECO:0000256" key="6">
    <source>
        <dbReference type="ARBA" id="ARBA00022729"/>
    </source>
</evidence>
<evidence type="ECO:0000256" key="12">
    <source>
        <dbReference type="RuleBase" id="RU003357"/>
    </source>
</evidence>
<comment type="subcellular location">
    <subcellularLocation>
        <location evidence="1 10">Cell outer membrane</location>
        <topology evidence="1 10">Multi-pass membrane protein</topology>
    </subcellularLocation>
</comment>
<dbReference type="InterPro" id="IPR036942">
    <property type="entry name" value="Beta-barrel_TonB_sf"/>
</dbReference>
<gene>
    <name evidence="16" type="ORF">BWR18_19765</name>
</gene>
<dbReference type="PANTHER" id="PTHR30069">
    <property type="entry name" value="TONB-DEPENDENT OUTER MEMBRANE RECEPTOR"/>
    <property type="match status" value="1"/>
</dbReference>
<feature type="region of interest" description="Disordered" evidence="13">
    <location>
        <begin position="243"/>
        <end position="263"/>
    </location>
</feature>
<dbReference type="CDD" id="cd01347">
    <property type="entry name" value="ligand_gated_channel"/>
    <property type="match status" value="1"/>
</dbReference>
<dbReference type="GO" id="GO:0009279">
    <property type="term" value="C:cell outer membrane"/>
    <property type="evidence" value="ECO:0007669"/>
    <property type="project" value="UniProtKB-SubCell"/>
</dbReference>
<evidence type="ECO:0000256" key="11">
    <source>
        <dbReference type="PROSITE-ProRule" id="PRU10144"/>
    </source>
</evidence>
<dbReference type="Pfam" id="PF00593">
    <property type="entry name" value="TonB_dep_Rec_b-barrel"/>
    <property type="match status" value="1"/>
</dbReference>
<dbReference type="InterPro" id="IPR039426">
    <property type="entry name" value="TonB-dep_rcpt-like"/>
</dbReference>
<dbReference type="Pfam" id="PF07715">
    <property type="entry name" value="Plug"/>
    <property type="match status" value="1"/>
</dbReference>
<feature type="domain" description="TonB-dependent receptor-like beta-barrel" evidence="14">
    <location>
        <begin position="229"/>
        <end position="646"/>
    </location>
</feature>
<evidence type="ECO:0000256" key="4">
    <source>
        <dbReference type="ARBA" id="ARBA00022452"/>
    </source>
</evidence>
<dbReference type="KEGG" id="tom:BWR18_19765"/>
<dbReference type="InterPro" id="IPR037066">
    <property type="entry name" value="Plug_dom_sf"/>
</dbReference>
<dbReference type="EMBL" id="CP019314">
    <property type="protein sequence ID" value="APX14100.1"/>
    <property type="molecule type" value="Genomic_DNA"/>
</dbReference>
<evidence type="ECO:0000256" key="2">
    <source>
        <dbReference type="ARBA" id="ARBA00009810"/>
    </source>
</evidence>
<dbReference type="GO" id="GO:0015232">
    <property type="term" value="F:heme transmembrane transporter activity"/>
    <property type="evidence" value="ECO:0007669"/>
    <property type="project" value="InterPro"/>
</dbReference>